<evidence type="ECO:0000313" key="4">
    <source>
        <dbReference type="EMBL" id="VFT99851.1"/>
    </source>
</evidence>
<organism evidence="4 5">
    <name type="scientific">Aphanomyces stellatus</name>
    <dbReference type="NCBI Taxonomy" id="120398"/>
    <lineage>
        <taxon>Eukaryota</taxon>
        <taxon>Sar</taxon>
        <taxon>Stramenopiles</taxon>
        <taxon>Oomycota</taxon>
        <taxon>Saprolegniomycetes</taxon>
        <taxon>Saprolegniales</taxon>
        <taxon>Verrucalvaceae</taxon>
        <taxon>Aphanomyces</taxon>
    </lineage>
</organism>
<dbReference type="OrthoDB" id="70796at2759"/>
<reference evidence="3" key="2">
    <citation type="submission" date="2019-06" db="EMBL/GenBank/DDBJ databases">
        <title>Genomics analysis of Aphanomyces spp. identifies a new class of oomycete effector associated with host adaptation.</title>
        <authorList>
            <person name="Gaulin E."/>
        </authorList>
    </citation>
    <scope>NUCLEOTIDE SEQUENCE</scope>
    <source>
        <strain evidence="3">CBS 578.67</strain>
    </source>
</reference>
<reference evidence="4 5" key="1">
    <citation type="submission" date="2019-03" db="EMBL/GenBank/DDBJ databases">
        <authorList>
            <person name="Gaulin E."/>
            <person name="Dumas B."/>
        </authorList>
    </citation>
    <scope>NUCLEOTIDE SEQUENCE [LARGE SCALE GENOMIC DNA]</scope>
    <source>
        <strain evidence="4">CBS 568.67</strain>
    </source>
</reference>
<dbReference type="EMBL" id="VJMH01007230">
    <property type="protein sequence ID" value="KAF0684859.1"/>
    <property type="molecule type" value="Genomic_DNA"/>
</dbReference>
<feature type="signal peptide" evidence="2">
    <location>
        <begin position="1"/>
        <end position="21"/>
    </location>
</feature>
<keyword evidence="1" id="KW-0812">Transmembrane</keyword>
<gene>
    <name evidence="4" type="primary">Aste57867_23204</name>
    <name evidence="3" type="ORF">As57867_023133</name>
    <name evidence="4" type="ORF">ASTE57867_23204</name>
</gene>
<keyword evidence="1" id="KW-0472">Membrane</keyword>
<accession>A0A485LN67</accession>
<dbReference type="EMBL" id="CAADRA010007256">
    <property type="protein sequence ID" value="VFT99851.1"/>
    <property type="molecule type" value="Genomic_DNA"/>
</dbReference>
<evidence type="ECO:0000256" key="2">
    <source>
        <dbReference type="SAM" id="SignalP"/>
    </source>
</evidence>
<sequence>MWRRGLCLAAVAATFLLTAHANQEIYRWDAVTQRHVAVFSFSNREHEVYASQDPRQRKWFLTITNAADAPVKAKAHVKVVERKHSYPIMASIISCVILLTTIIMIIKYTT</sequence>
<feature type="transmembrane region" description="Helical" evidence="1">
    <location>
        <begin position="86"/>
        <end position="106"/>
    </location>
</feature>
<feature type="chain" id="PRO_5036116587" evidence="2">
    <location>
        <begin position="22"/>
        <end position="110"/>
    </location>
</feature>
<evidence type="ECO:0000256" key="1">
    <source>
        <dbReference type="SAM" id="Phobius"/>
    </source>
</evidence>
<keyword evidence="2" id="KW-0732">Signal</keyword>
<evidence type="ECO:0000313" key="5">
    <source>
        <dbReference type="Proteomes" id="UP000332933"/>
    </source>
</evidence>
<dbReference type="AlphaFoldDB" id="A0A485LN67"/>
<keyword evidence="1" id="KW-1133">Transmembrane helix</keyword>
<keyword evidence="5" id="KW-1185">Reference proteome</keyword>
<name>A0A485LN67_9STRA</name>
<evidence type="ECO:0000313" key="3">
    <source>
        <dbReference type="EMBL" id="KAF0684859.1"/>
    </source>
</evidence>
<protein>
    <submittedName>
        <fullName evidence="4">Aste57867_23204 protein</fullName>
    </submittedName>
</protein>
<dbReference type="Proteomes" id="UP000332933">
    <property type="component" value="Unassembled WGS sequence"/>
</dbReference>
<proteinExistence type="predicted"/>